<keyword evidence="6" id="KW-0503">Monooxygenase</keyword>
<dbReference type="PANTHER" id="PTHR24305:SF87">
    <property type="entry name" value="CYTOCHROME P450 MONOOXYGENASE ALND-RELATED"/>
    <property type="match status" value="1"/>
</dbReference>
<evidence type="ECO:0000256" key="4">
    <source>
        <dbReference type="ARBA" id="ARBA00022723"/>
    </source>
</evidence>
<dbReference type="AlphaFoldDB" id="A0AAD9LY89"/>
<name>A0AAD9LY89_9PEZI</name>
<dbReference type="GO" id="GO:0016705">
    <property type="term" value="F:oxidoreductase activity, acting on paired donors, with incorporation or reduction of molecular oxygen"/>
    <property type="evidence" value="ECO:0007669"/>
    <property type="project" value="InterPro"/>
</dbReference>
<feature type="binding site" description="axial binding residue" evidence="7">
    <location>
        <position position="507"/>
    </location>
    <ligand>
        <name>heme</name>
        <dbReference type="ChEBI" id="CHEBI:30413"/>
    </ligand>
    <ligandPart>
        <name>Fe</name>
        <dbReference type="ChEBI" id="CHEBI:18248"/>
    </ligandPart>
</feature>
<organism evidence="8 9">
    <name type="scientific">Colletotrichum zoysiae</name>
    <dbReference type="NCBI Taxonomy" id="1216348"/>
    <lineage>
        <taxon>Eukaryota</taxon>
        <taxon>Fungi</taxon>
        <taxon>Dikarya</taxon>
        <taxon>Ascomycota</taxon>
        <taxon>Pezizomycotina</taxon>
        <taxon>Sordariomycetes</taxon>
        <taxon>Hypocreomycetidae</taxon>
        <taxon>Glomerellales</taxon>
        <taxon>Glomerellaceae</taxon>
        <taxon>Colletotrichum</taxon>
        <taxon>Colletotrichum graminicola species complex</taxon>
    </lineage>
</organism>
<dbReference type="EMBL" id="MU843030">
    <property type="protein sequence ID" value="KAK2022695.1"/>
    <property type="molecule type" value="Genomic_DNA"/>
</dbReference>
<sequence length="570" mass="64010">MTVRQFHLLGAEADQSVSVDLTGSEEVDDLRQDLAGMFSICEAKTITFHNAAGTEILGTTKAILEQDQGIGLKVSGKKVRPPYGPREIPFVGHRFEIYPDHLGNHDRLFERYGSVIKTVNMGNTIYLTNDPHVSEAVLSESPYFTKTSSDPNHPLYFLHDNRALFMCDSSSPAFGISPKFIPPSLAPRAVRRYTSDIQRCVKDSFSVFDELDKRDKTFNVYQYMFKVAGQIIYRVVLGLDVGHFATVDTPPHEIIRLLGEFMHLMKRTSLQPPWYRHLPFGMHRRLVSVRERIFSLTEEAMGQAATTGDGGDLPMHEAALQASCIADYLRRATDELGEKLPQEYRLTNTVSMLGAGFVTSASLLSWLVYSLTHYDGCQERLLQELVDHGPAEATEGKATWDYDVITSMPFLDAFVKETHRMHNPSFQTARNTRTEVVVPGGWRLPAGAVVIPPFPSLHKNPAYWENPARFDPDRWLGGGSGDRGGKKPDPRGHRMAFTPFAAGPRGCIGYNLATLEAKLAIAHLVYRYEFVDASREPIEYDPEFLVIRPLNLYARARRRGTWPSKSAAEK</sequence>
<dbReference type="InterPro" id="IPR002403">
    <property type="entry name" value="Cyt_P450_E_grp-IV"/>
</dbReference>
<reference evidence="8" key="1">
    <citation type="submission" date="2021-06" db="EMBL/GenBank/DDBJ databases">
        <title>Comparative genomics, transcriptomics and evolutionary studies reveal genomic signatures of adaptation to plant cell wall in hemibiotrophic fungi.</title>
        <authorList>
            <consortium name="DOE Joint Genome Institute"/>
            <person name="Baroncelli R."/>
            <person name="Diaz J.F."/>
            <person name="Benocci T."/>
            <person name="Peng M."/>
            <person name="Battaglia E."/>
            <person name="Haridas S."/>
            <person name="Andreopoulos W."/>
            <person name="Labutti K."/>
            <person name="Pangilinan J."/>
            <person name="Floch G.L."/>
            <person name="Makela M.R."/>
            <person name="Henrissat B."/>
            <person name="Grigoriev I.V."/>
            <person name="Crouch J.A."/>
            <person name="De Vries R.P."/>
            <person name="Sukno S.A."/>
            <person name="Thon M.R."/>
        </authorList>
    </citation>
    <scope>NUCLEOTIDE SEQUENCE</scope>
    <source>
        <strain evidence="8">MAFF235873</strain>
    </source>
</reference>
<evidence type="ECO:0000313" key="8">
    <source>
        <dbReference type="EMBL" id="KAK2022695.1"/>
    </source>
</evidence>
<dbReference type="InterPro" id="IPR001128">
    <property type="entry name" value="Cyt_P450"/>
</dbReference>
<comment type="cofactor">
    <cofactor evidence="1 7">
        <name>heme</name>
        <dbReference type="ChEBI" id="CHEBI:30413"/>
    </cofactor>
</comment>
<comment type="caution">
    <text evidence="8">The sequence shown here is derived from an EMBL/GenBank/DDBJ whole genome shotgun (WGS) entry which is preliminary data.</text>
</comment>
<dbReference type="Proteomes" id="UP001232148">
    <property type="component" value="Unassembled WGS sequence"/>
</dbReference>
<accession>A0AAD9LY89</accession>
<dbReference type="Gene3D" id="1.10.630.10">
    <property type="entry name" value="Cytochrome P450"/>
    <property type="match status" value="1"/>
</dbReference>
<dbReference type="Pfam" id="PF00067">
    <property type="entry name" value="p450"/>
    <property type="match status" value="1"/>
</dbReference>
<gene>
    <name evidence="8" type="ORF">LX32DRAFT_573131</name>
</gene>
<dbReference type="PANTHER" id="PTHR24305">
    <property type="entry name" value="CYTOCHROME P450"/>
    <property type="match status" value="1"/>
</dbReference>
<evidence type="ECO:0000256" key="2">
    <source>
        <dbReference type="ARBA" id="ARBA00010617"/>
    </source>
</evidence>
<keyword evidence="5 7" id="KW-0408">Iron</keyword>
<dbReference type="GO" id="GO:0004497">
    <property type="term" value="F:monooxygenase activity"/>
    <property type="evidence" value="ECO:0007669"/>
    <property type="project" value="UniProtKB-KW"/>
</dbReference>
<protein>
    <submittedName>
        <fullName evidence="8">Cytochrome P450</fullName>
    </submittedName>
</protein>
<dbReference type="PRINTS" id="PR00385">
    <property type="entry name" value="P450"/>
</dbReference>
<keyword evidence="6" id="KW-0560">Oxidoreductase</keyword>
<dbReference type="PRINTS" id="PR00465">
    <property type="entry name" value="EP450IV"/>
</dbReference>
<keyword evidence="9" id="KW-1185">Reference proteome</keyword>
<dbReference type="InterPro" id="IPR036396">
    <property type="entry name" value="Cyt_P450_sf"/>
</dbReference>
<dbReference type="GO" id="GO:0005506">
    <property type="term" value="F:iron ion binding"/>
    <property type="evidence" value="ECO:0007669"/>
    <property type="project" value="InterPro"/>
</dbReference>
<proteinExistence type="inferred from homology"/>
<evidence type="ECO:0000313" key="9">
    <source>
        <dbReference type="Proteomes" id="UP001232148"/>
    </source>
</evidence>
<evidence type="ECO:0000256" key="5">
    <source>
        <dbReference type="ARBA" id="ARBA00023004"/>
    </source>
</evidence>
<dbReference type="FunFam" id="1.10.630.10:FF:000090">
    <property type="entry name" value="Cytochrome P450 monooxygenase"/>
    <property type="match status" value="1"/>
</dbReference>
<evidence type="ECO:0000256" key="1">
    <source>
        <dbReference type="ARBA" id="ARBA00001971"/>
    </source>
</evidence>
<keyword evidence="4 7" id="KW-0479">Metal-binding</keyword>
<comment type="similarity">
    <text evidence="2">Belongs to the cytochrome P450 family.</text>
</comment>
<keyword evidence="3 7" id="KW-0349">Heme</keyword>
<dbReference type="CDD" id="cd00302">
    <property type="entry name" value="cytochrome_P450"/>
    <property type="match status" value="1"/>
</dbReference>
<dbReference type="SUPFAM" id="SSF48264">
    <property type="entry name" value="Cytochrome P450"/>
    <property type="match status" value="1"/>
</dbReference>
<evidence type="ECO:0000256" key="3">
    <source>
        <dbReference type="ARBA" id="ARBA00022617"/>
    </source>
</evidence>
<dbReference type="GO" id="GO:0020037">
    <property type="term" value="F:heme binding"/>
    <property type="evidence" value="ECO:0007669"/>
    <property type="project" value="InterPro"/>
</dbReference>
<evidence type="ECO:0000256" key="6">
    <source>
        <dbReference type="ARBA" id="ARBA00023033"/>
    </source>
</evidence>
<evidence type="ECO:0000256" key="7">
    <source>
        <dbReference type="PIRSR" id="PIRSR602403-1"/>
    </source>
</evidence>
<dbReference type="InterPro" id="IPR050121">
    <property type="entry name" value="Cytochrome_P450_monoxygenase"/>
</dbReference>